<feature type="domain" description="KAP NTPase" evidence="4">
    <location>
        <begin position="769"/>
        <end position="994"/>
    </location>
</feature>
<evidence type="ECO:0000256" key="1">
    <source>
        <dbReference type="SAM" id="Coils"/>
    </source>
</evidence>
<keyword evidence="3" id="KW-1133">Transmembrane helix</keyword>
<organism evidence="5 6">
    <name type="scientific">Knoellia locipacati</name>
    <dbReference type="NCBI Taxonomy" id="882824"/>
    <lineage>
        <taxon>Bacteria</taxon>
        <taxon>Bacillati</taxon>
        <taxon>Actinomycetota</taxon>
        <taxon>Actinomycetes</taxon>
        <taxon>Micrococcales</taxon>
        <taxon>Intrasporangiaceae</taxon>
        <taxon>Knoellia</taxon>
    </lineage>
</organism>
<evidence type="ECO:0000259" key="4">
    <source>
        <dbReference type="Pfam" id="PF07693"/>
    </source>
</evidence>
<evidence type="ECO:0000256" key="3">
    <source>
        <dbReference type="SAM" id="Phobius"/>
    </source>
</evidence>
<keyword evidence="6" id="KW-1185">Reference proteome</keyword>
<gene>
    <name evidence="5" type="ORF">KLO01_13500</name>
</gene>
<feature type="transmembrane region" description="Helical" evidence="3">
    <location>
        <begin position="653"/>
        <end position="676"/>
    </location>
</feature>
<feature type="coiled-coil region" evidence="1">
    <location>
        <begin position="448"/>
        <end position="475"/>
    </location>
</feature>
<feature type="transmembrane region" description="Helical" evidence="3">
    <location>
        <begin position="630"/>
        <end position="647"/>
    </location>
</feature>
<dbReference type="AlphaFoldDB" id="A0A512SZF4"/>
<evidence type="ECO:0000313" key="6">
    <source>
        <dbReference type="Proteomes" id="UP000321793"/>
    </source>
</evidence>
<dbReference type="InterPro" id="IPR011646">
    <property type="entry name" value="KAP_P-loop"/>
</dbReference>
<evidence type="ECO:0000313" key="5">
    <source>
        <dbReference type="EMBL" id="GEQ13303.1"/>
    </source>
</evidence>
<dbReference type="EMBL" id="BKBA01000004">
    <property type="protein sequence ID" value="GEQ13303.1"/>
    <property type="molecule type" value="Genomic_DNA"/>
</dbReference>
<feature type="region of interest" description="Disordered" evidence="2">
    <location>
        <begin position="1"/>
        <end position="20"/>
    </location>
</feature>
<sequence length="1101" mass="118476">MSTSYEPPPPSGSAPMSDAPDPVVAMIETAGLTVGPGVADSVALAAAAHGQRYSGRRADGPLVNRSTFLWALGRTDDRVRAALAENGITVEALADLLGIGEDLAPSREPYGLDRELTRALTTYLQPSTAQPTVTPWSLALAVLGDVVAFGGLLDTRLRGMGADPTAIVNSLLRHTPVDPSPVDPSPSTPQGDLPVMKDITPERFGVVVPQGRTGPRPYVERDVDPELRRQLREHVPVVTVVAPGASGAYRTVYEALSRERPDAPVLLLHEWLEGRTGERQPDPGEIETLLRSGAEVVWVRNLGELVLLHPVLEAWFRSRGDAVAATIVSVVRPDFVQQARGLGLLPDDAVELAAGLSAAEQARAEELYEGDVSQVGSIASATVRRTAVRRANYAADSANAALLDEGHDDLDIRADVDMLARLIASKDVHPPLSIGLFGAWGSGKSFIMKQVQLHIDRLAEQSKLLEQRNAEAKAKDPDAATEETGYLREILPVEFNAWQYAHGEALWASLINRVFEQIRERLTDDKRYQEMLQDLADKDEHVAQARRRVSAAQDELSRTTPAAADRVIGVVAADHDMGARSTSQIEVALDVDVARQQVSDLRVEYDRLRSTGSRLRKGWEIAPAWRRRTVVVLAIVAVAAGLLYWAAPDAFAHVVTAGAGVLSAAVSLITGLVGVLRPVNQGLDQAAKLLRADEADKERLRRAQDDLVRATEALAAARTSGLAGLYGFVSDRSAAAEYRQHLGMAPMIRDDLAKLASLAEGSNGTHGIERIVIFIDDLDRCPAKEVIRVLEAVNLLFGFELFVVVVAVDSRWLIRSLDGQFSEAFDKGDPEAPTPQNYLEKIIQIPFWVQPMDSGGFGKLVTSLAGEVDASPRRVAPEVSGGSGSADGDGHGAALPSGLVWDGHGPQAGGGAGVTSPDPDGSGSASPLGGTVGSLSVHGDRDTPVVDPVTEAAEDLNPAALRLTSDERDVMMTFLPLIATPRAVKRFLNTYQLLRVSVDDVDAFLERREYEPVLVLLALMTGTARLDDGMLRQLKAMGQPNLARFLEGLPKRPPADQKDPYAGWRPVSVACATLPAEKLTPELIDHWMPRVARYSFHAVDA</sequence>
<protein>
    <recommendedName>
        <fullName evidence="4">KAP NTPase domain-containing protein</fullName>
    </recommendedName>
</protein>
<feature type="compositionally biased region" description="Pro residues" evidence="2">
    <location>
        <begin position="178"/>
        <end position="187"/>
    </location>
</feature>
<dbReference type="PANTHER" id="PTHR22674">
    <property type="entry name" value="NTPASE, KAP FAMILY P-LOOP DOMAIN-CONTAINING 1"/>
    <property type="match status" value="1"/>
</dbReference>
<keyword evidence="1" id="KW-0175">Coiled coil</keyword>
<feature type="compositionally biased region" description="Low complexity" evidence="2">
    <location>
        <begin position="916"/>
        <end position="929"/>
    </location>
</feature>
<dbReference type="Proteomes" id="UP000321793">
    <property type="component" value="Unassembled WGS sequence"/>
</dbReference>
<feature type="region of interest" description="Disordered" evidence="2">
    <location>
        <begin position="175"/>
        <end position="196"/>
    </location>
</feature>
<name>A0A512SZF4_9MICO</name>
<feature type="compositionally biased region" description="Pro residues" evidence="2">
    <location>
        <begin position="1"/>
        <end position="12"/>
    </location>
</feature>
<proteinExistence type="predicted"/>
<keyword evidence="3" id="KW-0472">Membrane</keyword>
<feature type="coiled-coil region" evidence="1">
    <location>
        <begin position="528"/>
        <end position="555"/>
    </location>
</feature>
<feature type="coiled-coil region" evidence="1">
    <location>
        <begin position="683"/>
        <end position="720"/>
    </location>
</feature>
<reference evidence="5 6" key="1">
    <citation type="submission" date="2019-07" db="EMBL/GenBank/DDBJ databases">
        <title>Whole genome shotgun sequence of Knoellia locipacati NBRC 109775.</title>
        <authorList>
            <person name="Hosoyama A."/>
            <person name="Uohara A."/>
            <person name="Ohji S."/>
            <person name="Ichikawa N."/>
        </authorList>
    </citation>
    <scope>NUCLEOTIDE SEQUENCE [LARGE SCALE GENOMIC DNA]</scope>
    <source>
        <strain evidence="5 6">NBRC 109775</strain>
    </source>
</reference>
<dbReference type="InterPro" id="IPR052754">
    <property type="entry name" value="NTPase_KAP_P-loop"/>
</dbReference>
<dbReference type="PANTHER" id="PTHR22674:SF6">
    <property type="entry name" value="NTPASE KAP FAMILY P-LOOP DOMAIN-CONTAINING PROTEIN 1"/>
    <property type="match status" value="1"/>
</dbReference>
<evidence type="ECO:0000256" key="2">
    <source>
        <dbReference type="SAM" id="MobiDB-lite"/>
    </source>
</evidence>
<feature type="region of interest" description="Disordered" evidence="2">
    <location>
        <begin position="872"/>
        <end position="940"/>
    </location>
</feature>
<accession>A0A512SZF4</accession>
<comment type="caution">
    <text evidence="5">The sequence shown here is derived from an EMBL/GenBank/DDBJ whole genome shotgun (WGS) entry which is preliminary data.</text>
</comment>
<feature type="domain" description="KAP NTPase" evidence="4">
    <location>
        <begin position="418"/>
        <end position="523"/>
    </location>
</feature>
<dbReference type="Pfam" id="PF07693">
    <property type="entry name" value="KAP_NTPase"/>
    <property type="match status" value="2"/>
</dbReference>
<keyword evidence="3" id="KW-0812">Transmembrane</keyword>